<reference evidence="2 3" key="1">
    <citation type="journal article" date="2021" name="Phytopathology">
        <title>Complete genome sequence of Ralstonia syzygii subsp. indonesiensis strain LLRS-1, isolated from wilted tobacco in China.</title>
        <authorList>
            <person name="Lu C.H."/>
            <person name="Li J.Y."/>
            <person name="Mi M.G."/>
            <person name="Lin Z.L."/>
            <person name="Jiang N."/>
            <person name="Gai X."/>
            <person name="Ma J.H."/>
            <person name="Lei L.P."/>
            <person name="Xia Z.Y."/>
        </authorList>
    </citation>
    <scope>NUCLEOTIDE SEQUENCE [LARGE SCALE GENOMIC DNA]</scope>
    <source>
        <strain evidence="2 3">LLRS-1</strain>
    </source>
</reference>
<organism evidence="2 3">
    <name type="scientific">Ralstonia syzygii</name>
    <dbReference type="NCBI Taxonomy" id="28097"/>
    <lineage>
        <taxon>Bacteria</taxon>
        <taxon>Pseudomonadati</taxon>
        <taxon>Pseudomonadota</taxon>
        <taxon>Betaproteobacteria</taxon>
        <taxon>Burkholderiales</taxon>
        <taxon>Burkholderiaceae</taxon>
        <taxon>Ralstonia</taxon>
        <taxon>Ralstonia solanacearum species complex</taxon>
    </lineage>
</organism>
<sequence>MENALPDAVYAEIAVLCKQGDDLVGRGDLEAGKKKYLSALRLLPEDPREWEAATWIYVAIGDVHFQMEDYDKAFKCFYNAVQCPKGLGNPYIHLRLGQLYYEQENFDKATDELARAYMGGGIDIFMEDDPKYLGFLEKKIKL</sequence>
<keyword evidence="3" id="KW-1185">Reference proteome</keyword>
<dbReference type="Proteomes" id="UP000677898">
    <property type="component" value="Plasmid pLLRS-1"/>
</dbReference>
<dbReference type="SUPFAM" id="SSF48452">
    <property type="entry name" value="TPR-like"/>
    <property type="match status" value="1"/>
</dbReference>
<dbReference type="RefSeq" id="WP_211905499.1">
    <property type="nucleotide sequence ID" value="NZ_CP046730.1"/>
</dbReference>
<proteinExistence type="predicted"/>
<evidence type="ECO:0000256" key="1">
    <source>
        <dbReference type="PROSITE-ProRule" id="PRU00339"/>
    </source>
</evidence>
<keyword evidence="2" id="KW-0614">Plasmid</keyword>
<dbReference type="PROSITE" id="PS50005">
    <property type="entry name" value="TPR"/>
    <property type="match status" value="1"/>
</dbReference>
<geneLocation type="plasmid" evidence="2 3">
    <name>pLLRS-1</name>
</geneLocation>
<evidence type="ECO:0008006" key="4">
    <source>
        <dbReference type="Google" id="ProtNLM"/>
    </source>
</evidence>
<accession>A0ABX7ZN93</accession>
<dbReference type="InterPro" id="IPR019734">
    <property type="entry name" value="TPR_rpt"/>
</dbReference>
<gene>
    <name evidence="2" type="ORF">GO998_24545</name>
</gene>
<dbReference type="SMART" id="SM00028">
    <property type="entry name" value="TPR"/>
    <property type="match status" value="3"/>
</dbReference>
<dbReference type="Gene3D" id="1.25.40.10">
    <property type="entry name" value="Tetratricopeptide repeat domain"/>
    <property type="match status" value="1"/>
</dbReference>
<name>A0ABX7ZN93_9RALS</name>
<keyword evidence="1" id="KW-0802">TPR repeat</keyword>
<protein>
    <recommendedName>
        <fullName evidence="4">Tetratricopeptide repeat protein</fullName>
    </recommendedName>
</protein>
<dbReference type="Pfam" id="PF13181">
    <property type="entry name" value="TPR_8"/>
    <property type="match status" value="1"/>
</dbReference>
<dbReference type="InterPro" id="IPR011990">
    <property type="entry name" value="TPR-like_helical_dom_sf"/>
</dbReference>
<evidence type="ECO:0000313" key="2">
    <source>
        <dbReference type="EMBL" id="QUP56802.1"/>
    </source>
</evidence>
<dbReference type="EMBL" id="CP046730">
    <property type="protein sequence ID" value="QUP56802.1"/>
    <property type="molecule type" value="Genomic_DNA"/>
</dbReference>
<feature type="repeat" description="TPR" evidence="1">
    <location>
        <begin position="54"/>
        <end position="87"/>
    </location>
</feature>
<evidence type="ECO:0000313" key="3">
    <source>
        <dbReference type="Proteomes" id="UP000677898"/>
    </source>
</evidence>